<evidence type="ECO:0000313" key="3">
    <source>
        <dbReference type="Proteomes" id="UP000286985"/>
    </source>
</evidence>
<dbReference type="STRING" id="519452.SAMN04488139_0035"/>
<evidence type="ECO:0000259" key="1">
    <source>
        <dbReference type="SMART" id="SM00858"/>
    </source>
</evidence>
<dbReference type="InterPro" id="IPR013974">
    <property type="entry name" value="SAF"/>
</dbReference>
<protein>
    <recommendedName>
        <fullName evidence="1">SAF domain-containing protein</fullName>
    </recommendedName>
</protein>
<accession>A0A432XBB8</accession>
<dbReference type="Proteomes" id="UP000286985">
    <property type="component" value="Unassembled WGS sequence"/>
</dbReference>
<name>A0A432XBB8_9GAMM</name>
<dbReference type="RefSeq" id="WP_092842101.1">
    <property type="nucleotide sequence ID" value="NZ_FPCF01000010.1"/>
</dbReference>
<dbReference type="OrthoDB" id="6236420at2"/>
<dbReference type="Pfam" id="PF08666">
    <property type="entry name" value="SAF"/>
    <property type="match status" value="1"/>
</dbReference>
<organism evidence="2 3">
    <name type="scientific">Pseudidiomarina donghaiensis</name>
    <dbReference type="NCBI Taxonomy" id="519452"/>
    <lineage>
        <taxon>Bacteria</taxon>
        <taxon>Pseudomonadati</taxon>
        <taxon>Pseudomonadota</taxon>
        <taxon>Gammaproteobacteria</taxon>
        <taxon>Alteromonadales</taxon>
        <taxon>Idiomarinaceae</taxon>
        <taxon>Pseudidiomarina</taxon>
    </lineage>
</organism>
<sequence>MAAQRIKIISLFSFALLLSFASYELVQEYVAEQTSKEIKQHQEQFIDVLVSRESIVAGDIIESVVLAKRSYPQTLVQDSWLRPEDAELIIGLAAARFIEKGEPLSPDTLVPVAARTFSQTVKDEHVAVTSMISKPQLHNGLLQIGDQVTLVSASFDAQQDGLMLNNIEVLALDYYSQPNQLTLTSHDYLPSTITFAFSPAQALIFEQMRRQGFAVWLQHPKSNIQPTARPKTITIHYLKADREVAHANVF</sequence>
<keyword evidence="3" id="KW-1185">Reference proteome</keyword>
<feature type="domain" description="SAF" evidence="1">
    <location>
        <begin position="46"/>
        <end position="110"/>
    </location>
</feature>
<dbReference type="AlphaFoldDB" id="A0A432XBB8"/>
<proteinExistence type="predicted"/>
<dbReference type="CDD" id="cd11614">
    <property type="entry name" value="SAF_CpaB_FlgA_like"/>
    <property type="match status" value="1"/>
</dbReference>
<dbReference type="EMBL" id="PIPU01000009">
    <property type="protein sequence ID" value="RUO46044.1"/>
    <property type="molecule type" value="Genomic_DNA"/>
</dbReference>
<evidence type="ECO:0000313" key="2">
    <source>
        <dbReference type="EMBL" id="RUO46044.1"/>
    </source>
</evidence>
<gene>
    <name evidence="2" type="ORF">CWE24_12165</name>
</gene>
<reference evidence="3" key="1">
    <citation type="journal article" date="2018" name="Front. Microbiol.">
        <title>Genome-Based Analysis Reveals the Taxonomy and Diversity of the Family Idiomarinaceae.</title>
        <authorList>
            <person name="Liu Y."/>
            <person name="Lai Q."/>
            <person name="Shao Z."/>
        </authorList>
    </citation>
    <scope>NUCLEOTIDE SEQUENCE [LARGE SCALE GENOMIC DNA]</scope>
    <source>
        <strain evidence="3">908033</strain>
    </source>
</reference>
<comment type="caution">
    <text evidence="2">The sequence shown here is derived from an EMBL/GenBank/DDBJ whole genome shotgun (WGS) entry which is preliminary data.</text>
</comment>
<dbReference type="SMART" id="SM00858">
    <property type="entry name" value="SAF"/>
    <property type="match status" value="1"/>
</dbReference>